<dbReference type="InterPro" id="IPR043502">
    <property type="entry name" value="DNA/RNA_pol_sf"/>
</dbReference>
<dbReference type="InterPro" id="IPR051083">
    <property type="entry name" value="GrpII_Intron_Splice-Mob/Def"/>
</dbReference>
<evidence type="ECO:0000259" key="10">
    <source>
        <dbReference type="PROSITE" id="PS50878"/>
    </source>
</evidence>
<feature type="domain" description="Reverse transcriptase" evidence="10">
    <location>
        <begin position="23"/>
        <end position="249"/>
    </location>
</feature>
<reference evidence="11 12" key="1">
    <citation type="submission" date="2019-03" db="EMBL/GenBank/DDBJ databases">
        <authorList>
            <person name="Ashton P.M."/>
            <person name="Dallman T."/>
            <person name="Nair S."/>
            <person name="De Pinna E."/>
            <person name="Peters T."/>
            <person name="Grant K."/>
        </authorList>
    </citation>
    <scope>NUCLEOTIDE SEQUENCE [LARGE SCALE GENOMIC DNA]</scope>
    <source>
        <strain evidence="11">RL15000440</strain>
    </source>
</reference>
<evidence type="ECO:0000313" key="11">
    <source>
        <dbReference type="EMBL" id="EAE5602618.1"/>
    </source>
</evidence>
<evidence type="ECO:0000313" key="12">
    <source>
        <dbReference type="Proteomes" id="UP000332711"/>
    </source>
</evidence>
<dbReference type="SUPFAM" id="SSF56672">
    <property type="entry name" value="DNA/RNA polymerases"/>
    <property type="match status" value="1"/>
</dbReference>
<sequence length="575" mass="67459">MDTFEDINSLEELAKILKIPKKFLTYILYKKKVENSYTNLLIPKKSGGQRNISIPMKELKDVQRNIVKVMLTQQNIFQFENNIKSNISHAFTKDKSIITNAEIHKNKRFVLNIDLEDFFKSFHFGRVQGYFEKNKNFLFPKNIATVLAQLTCYNGSLPQGAPSSPIITNLICNILDMKLLKIAKKYKLDYSRYADDLTFSTNNKNFEEKSEEFFYQLEIIIKQSGFKINPKKTRLQYKTSRQIVTGLVVNKKVNVTREFYKNTRAMANSLYKTGAFTINDTKGTLRQLEGRFSFINHINKVNNKKRQINDKESTLNFRCLNGQEKEFQKFLFYKYFFNNEKPCILTEGPTDILYLKSALKSLYEDYPKLIKKVNGEFIFKIFFLERSKKKKTQKVSKMEYFFGLKENGADTMIQIYNYYVSNKQKKHCPNYSELFKKMNVTSKNPCILILDNELSVKEKPLKNLLNYMGIIDGCKIAELKEKCYLNSTSNLYVATNPLVNELKECEIEDLFEEAVLKTELNGKTFEKSEKAFNDTRNYGKRALSKYVWNNYDNINFENFRPLLDAIDQIVTKYNH</sequence>
<dbReference type="PANTHER" id="PTHR34047">
    <property type="entry name" value="NUCLEAR INTRON MATURASE 1, MITOCHONDRIAL-RELATED"/>
    <property type="match status" value="1"/>
</dbReference>
<dbReference type="GO" id="GO:0046872">
    <property type="term" value="F:metal ion binding"/>
    <property type="evidence" value="ECO:0007669"/>
    <property type="project" value="UniProtKB-KW"/>
</dbReference>
<dbReference type="GO" id="GO:0003723">
    <property type="term" value="F:RNA binding"/>
    <property type="evidence" value="ECO:0007669"/>
    <property type="project" value="InterPro"/>
</dbReference>
<evidence type="ECO:0000256" key="7">
    <source>
        <dbReference type="ARBA" id="ARBA00023118"/>
    </source>
</evidence>
<evidence type="ECO:0000256" key="4">
    <source>
        <dbReference type="ARBA" id="ARBA00022723"/>
    </source>
</evidence>
<keyword evidence="5" id="KW-0460">Magnesium</keyword>
<keyword evidence="4" id="KW-0479">Metal-binding</keyword>
<protein>
    <recommendedName>
        <fullName evidence="1">RNA-directed DNA polymerase</fullName>
        <ecNumber evidence="1">2.7.7.49</ecNumber>
    </recommendedName>
</protein>
<dbReference type="PROSITE" id="PS50878">
    <property type="entry name" value="RT_POL"/>
    <property type="match status" value="1"/>
</dbReference>
<dbReference type="CDD" id="cd03487">
    <property type="entry name" value="RT_Bac_retron_II"/>
    <property type="match status" value="1"/>
</dbReference>
<gene>
    <name evidence="11" type="ORF">E1X78_00685</name>
</gene>
<comment type="caution">
    <text evidence="11">The sequence shown here is derived from an EMBL/GenBank/DDBJ whole genome shotgun (WGS) entry which is preliminary data.</text>
</comment>
<dbReference type="GO" id="GO:0003964">
    <property type="term" value="F:RNA-directed DNA polymerase activity"/>
    <property type="evidence" value="ECO:0007669"/>
    <property type="project" value="UniProtKB-KW"/>
</dbReference>
<evidence type="ECO:0000256" key="5">
    <source>
        <dbReference type="ARBA" id="ARBA00022842"/>
    </source>
</evidence>
<comment type="catalytic activity">
    <reaction evidence="9">
        <text>DNA(n) + a 2'-deoxyribonucleoside 5'-triphosphate = DNA(n+1) + diphosphate</text>
        <dbReference type="Rhea" id="RHEA:22508"/>
        <dbReference type="Rhea" id="RHEA-COMP:17339"/>
        <dbReference type="Rhea" id="RHEA-COMP:17340"/>
        <dbReference type="ChEBI" id="CHEBI:33019"/>
        <dbReference type="ChEBI" id="CHEBI:61560"/>
        <dbReference type="ChEBI" id="CHEBI:173112"/>
        <dbReference type="EC" id="2.7.7.49"/>
    </reaction>
</comment>
<dbReference type="InterPro" id="IPR053543">
    <property type="entry name" value="Bacterial_RT"/>
</dbReference>
<dbReference type="PRINTS" id="PR00866">
    <property type="entry name" value="RNADNAPOLMS"/>
</dbReference>
<dbReference type="AlphaFoldDB" id="A0AAN3BFJ4"/>
<dbReference type="GO" id="GO:0051607">
    <property type="term" value="P:defense response to virus"/>
    <property type="evidence" value="ECO:0007669"/>
    <property type="project" value="UniProtKB-KW"/>
</dbReference>
<evidence type="ECO:0000256" key="2">
    <source>
        <dbReference type="ARBA" id="ARBA00022679"/>
    </source>
</evidence>
<evidence type="ECO:0000256" key="1">
    <source>
        <dbReference type="ARBA" id="ARBA00012493"/>
    </source>
</evidence>
<dbReference type="Pfam" id="PF00078">
    <property type="entry name" value="RVT_1"/>
    <property type="match status" value="1"/>
</dbReference>
<keyword evidence="2" id="KW-0808">Transferase</keyword>
<accession>A0AAN3BFJ4</accession>
<dbReference type="EC" id="2.7.7.49" evidence="1"/>
<dbReference type="NCBIfam" id="NF038237">
    <property type="entry name" value="retron_Ec67_fus"/>
    <property type="match status" value="1"/>
</dbReference>
<organism evidence="11 12">
    <name type="scientific">Listeria monocytogenes</name>
    <dbReference type="NCBI Taxonomy" id="1639"/>
    <lineage>
        <taxon>Bacteria</taxon>
        <taxon>Bacillati</taxon>
        <taxon>Bacillota</taxon>
        <taxon>Bacilli</taxon>
        <taxon>Bacillales</taxon>
        <taxon>Listeriaceae</taxon>
        <taxon>Listeria</taxon>
    </lineage>
</organism>
<dbReference type="InterPro" id="IPR000477">
    <property type="entry name" value="RT_dom"/>
</dbReference>
<keyword evidence="6 11" id="KW-0695">RNA-directed DNA polymerase</keyword>
<evidence type="ECO:0000256" key="3">
    <source>
        <dbReference type="ARBA" id="ARBA00022695"/>
    </source>
</evidence>
<keyword evidence="7" id="KW-0051">Antiviral defense</keyword>
<name>A0AAN3BFJ4_LISMN</name>
<evidence type="ECO:0000256" key="8">
    <source>
        <dbReference type="ARBA" id="ARBA00034120"/>
    </source>
</evidence>
<dbReference type="RefSeq" id="WP_014931349.1">
    <property type="nucleotide sequence ID" value="NZ_JACOEO010000001.1"/>
</dbReference>
<evidence type="ECO:0000256" key="9">
    <source>
        <dbReference type="ARBA" id="ARBA00048173"/>
    </source>
</evidence>
<dbReference type="Proteomes" id="UP000332711">
    <property type="component" value="Unassembled WGS sequence"/>
</dbReference>
<dbReference type="InterPro" id="IPR000123">
    <property type="entry name" value="Reverse_transcriptase_msDNA"/>
</dbReference>
<proteinExistence type="inferred from homology"/>
<comment type="similarity">
    <text evidence="8">Belongs to the bacterial reverse transcriptase family.</text>
</comment>
<dbReference type="EMBL" id="AAASTI010000001">
    <property type="protein sequence ID" value="EAE5602618.1"/>
    <property type="molecule type" value="Genomic_DNA"/>
</dbReference>
<dbReference type="PANTHER" id="PTHR34047:SF7">
    <property type="entry name" value="RNA-DIRECTED DNA POLYMERASE"/>
    <property type="match status" value="1"/>
</dbReference>
<evidence type="ECO:0000256" key="6">
    <source>
        <dbReference type="ARBA" id="ARBA00022918"/>
    </source>
</evidence>
<keyword evidence="3" id="KW-0548">Nucleotidyltransferase</keyword>